<dbReference type="FunFam" id="3.40.50.10470:FF:000006">
    <property type="entry name" value="Methylthioribose-1-phosphate isomerase"/>
    <property type="match status" value="1"/>
</dbReference>
<gene>
    <name evidence="13" type="ORF">CYMTET_11376</name>
</gene>
<dbReference type="Gene3D" id="3.90.1200.10">
    <property type="match status" value="1"/>
</dbReference>
<dbReference type="InterPro" id="IPR011559">
    <property type="entry name" value="Initiation_fac_2B_a/b/d"/>
</dbReference>
<evidence type="ECO:0000256" key="11">
    <source>
        <dbReference type="SAM" id="Phobius"/>
    </source>
</evidence>
<dbReference type="Pfam" id="PF01636">
    <property type="entry name" value="APH"/>
    <property type="match status" value="1"/>
</dbReference>
<keyword evidence="9" id="KW-0413">Isomerase</keyword>
<reference evidence="13 14" key="1">
    <citation type="journal article" date="2015" name="Genome Biol. Evol.">
        <title>Comparative Genomics of a Bacterivorous Green Alga Reveals Evolutionary Causalities and Consequences of Phago-Mixotrophic Mode of Nutrition.</title>
        <authorList>
            <person name="Burns J.A."/>
            <person name="Paasch A."/>
            <person name="Narechania A."/>
            <person name="Kim E."/>
        </authorList>
    </citation>
    <scope>NUCLEOTIDE SEQUENCE [LARGE SCALE GENOMIC DNA]</scope>
    <source>
        <strain evidence="13 14">PLY_AMNH</strain>
    </source>
</reference>
<feature type="transmembrane region" description="Helical" evidence="11">
    <location>
        <begin position="780"/>
        <end position="803"/>
    </location>
</feature>
<dbReference type="PANTHER" id="PTHR34273">
    <property type="entry name" value="METHYLTHIORIBOSE KINASE"/>
    <property type="match status" value="1"/>
</dbReference>
<feature type="transmembrane region" description="Helical" evidence="11">
    <location>
        <begin position="890"/>
        <end position="908"/>
    </location>
</feature>
<evidence type="ECO:0000256" key="7">
    <source>
        <dbReference type="ARBA" id="ARBA00022777"/>
    </source>
</evidence>
<evidence type="ECO:0000256" key="6">
    <source>
        <dbReference type="ARBA" id="ARBA00022741"/>
    </source>
</evidence>
<dbReference type="NCBIfam" id="TIGR00524">
    <property type="entry name" value="eIF-2B_rel"/>
    <property type="match status" value="1"/>
</dbReference>
<dbReference type="Gene3D" id="3.40.50.10470">
    <property type="entry name" value="Translation initiation factor eif-2b, domain 2"/>
    <property type="match status" value="1"/>
</dbReference>
<evidence type="ECO:0000256" key="2">
    <source>
        <dbReference type="ARBA" id="ARBA00010165"/>
    </source>
</evidence>
<evidence type="ECO:0000256" key="10">
    <source>
        <dbReference type="RuleBase" id="RU003814"/>
    </source>
</evidence>
<feature type="transmembrane region" description="Helical" evidence="11">
    <location>
        <begin position="920"/>
        <end position="941"/>
    </location>
</feature>
<keyword evidence="7" id="KW-0418">Kinase</keyword>
<dbReference type="InterPro" id="IPR037171">
    <property type="entry name" value="NagB/RpiA_transferase-like"/>
</dbReference>
<dbReference type="PANTHER" id="PTHR34273:SF2">
    <property type="entry name" value="METHYLTHIORIBOSE KINASE"/>
    <property type="match status" value="1"/>
</dbReference>
<keyword evidence="11" id="KW-1133">Transmembrane helix</keyword>
<feature type="domain" description="Aminoglycoside phosphotransferase" evidence="12">
    <location>
        <begin position="216"/>
        <end position="458"/>
    </location>
</feature>
<evidence type="ECO:0000256" key="1">
    <source>
        <dbReference type="ARBA" id="ARBA00007251"/>
    </source>
</evidence>
<keyword evidence="14" id="KW-1185">Reference proteome</keyword>
<dbReference type="Pfam" id="PF01008">
    <property type="entry name" value="IF-2B"/>
    <property type="match status" value="1"/>
</dbReference>
<dbReference type="AlphaFoldDB" id="A0AAE0GMN4"/>
<comment type="subunit">
    <text evidence="3">Homodimer.</text>
</comment>
<proteinExistence type="inferred from homology"/>
<dbReference type="GO" id="GO:0016853">
    <property type="term" value="F:isomerase activity"/>
    <property type="evidence" value="ECO:0007669"/>
    <property type="project" value="UniProtKB-KW"/>
</dbReference>
<dbReference type="Gene3D" id="3.30.200.20">
    <property type="entry name" value="Phosphorylase Kinase, domain 1"/>
    <property type="match status" value="1"/>
</dbReference>
<keyword evidence="5" id="KW-0808">Transferase</keyword>
<dbReference type="InterPro" id="IPR002575">
    <property type="entry name" value="Aminoglycoside_PTrfase"/>
</dbReference>
<dbReference type="SUPFAM" id="SSF100950">
    <property type="entry name" value="NagB/RpiA/CoA transferase-like"/>
    <property type="match status" value="1"/>
</dbReference>
<evidence type="ECO:0000256" key="3">
    <source>
        <dbReference type="ARBA" id="ARBA00011738"/>
    </source>
</evidence>
<dbReference type="GO" id="GO:0005524">
    <property type="term" value="F:ATP binding"/>
    <property type="evidence" value="ECO:0007669"/>
    <property type="project" value="UniProtKB-KW"/>
</dbReference>
<feature type="transmembrane region" description="Helical" evidence="11">
    <location>
        <begin position="810"/>
        <end position="831"/>
    </location>
</feature>
<protein>
    <recommendedName>
        <fullName evidence="4">S-methyl-5-thioribose kinase</fullName>
        <ecNumber evidence="4">2.7.1.100</ecNumber>
    </recommendedName>
</protein>
<dbReference type="EC" id="2.7.1.100" evidence="4"/>
<keyword evidence="6" id="KW-0547">Nucleotide-binding</keyword>
<evidence type="ECO:0000256" key="9">
    <source>
        <dbReference type="ARBA" id="ARBA00023235"/>
    </source>
</evidence>
<dbReference type="InterPro" id="IPR011009">
    <property type="entry name" value="Kinase-like_dom_sf"/>
</dbReference>
<keyword evidence="8" id="KW-0067">ATP-binding</keyword>
<dbReference type="GO" id="GO:0009086">
    <property type="term" value="P:methionine biosynthetic process"/>
    <property type="evidence" value="ECO:0007669"/>
    <property type="project" value="InterPro"/>
</dbReference>
<dbReference type="Proteomes" id="UP001190700">
    <property type="component" value="Unassembled WGS sequence"/>
</dbReference>
<feature type="non-terminal residue" evidence="13">
    <location>
        <position position="1"/>
    </location>
</feature>
<dbReference type="InterPro" id="IPR042529">
    <property type="entry name" value="IF_2B-like_C"/>
</dbReference>
<organism evidence="13 14">
    <name type="scientific">Cymbomonas tetramitiformis</name>
    <dbReference type="NCBI Taxonomy" id="36881"/>
    <lineage>
        <taxon>Eukaryota</taxon>
        <taxon>Viridiplantae</taxon>
        <taxon>Chlorophyta</taxon>
        <taxon>Pyramimonadophyceae</taxon>
        <taxon>Pyramimonadales</taxon>
        <taxon>Pyramimonadaceae</taxon>
        <taxon>Cymbomonas</taxon>
    </lineage>
</organism>
<evidence type="ECO:0000313" key="13">
    <source>
        <dbReference type="EMBL" id="KAK3280797.1"/>
    </source>
</evidence>
<keyword evidence="11" id="KW-0812">Transmembrane</keyword>
<dbReference type="NCBIfam" id="TIGR01767">
    <property type="entry name" value="MTRK"/>
    <property type="match status" value="1"/>
</dbReference>
<comment type="similarity">
    <text evidence="2">Belongs to the methylthioribose kinase family.</text>
</comment>
<accession>A0AAE0GMN4</accession>
<evidence type="ECO:0000256" key="5">
    <source>
        <dbReference type="ARBA" id="ARBA00022679"/>
    </source>
</evidence>
<feature type="transmembrane region" description="Helical" evidence="11">
    <location>
        <begin position="843"/>
        <end position="865"/>
    </location>
</feature>
<keyword evidence="11" id="KW-0472">Membrane</keyword>
<dbReference type="EMBL" id="LGRX02004254">
    <property type="protein sequence ID" value="KAK3280797.1"/>
    <property type="molecule type" value="Genomic_DNA"/>
</dbReference>
<comment type="similarity">
    <text evidence="1 10">Belongs to the eIF-2B alpha/beta/delta subunits family.</text>
</comment>
<name>A0AAE0GMN4_9CHLO</name>
<evidence type="ECO:0000256" key="8">
    <source>
        <dbReference type="ARBA" id="ARBA00022840"/>
    </source>
</evidence>
<dbReference type="InterPro" id="IPR009212">
    <property type="entry name" value="Methylthioribose_kinase"/>
</dbReference>
<sequence>VRALNERGALTHAYCTETRPYNQGSRLTAYELVHEKLPATLICDSAAASLMSQGLVDAVVVGADRVAANGDTANKIGTYNLSIVARHHGIPFFIASPCTTLDPSTATGGDIVIEERSAREITHVGDIQLAAPGIGVWNPGFDVAPAGLIAGIITEKGVISKSSGADVFPVKEFLTEAGSSAPSAFYALDEERILGYVANKAELSSKLGGSSTDWKAREVGDGNINFVYIVDGPAGSLVLKQALPYVRCVGESWPLTQARSKFEALALMTEAASCPEHTPEVYLYDEEMAVIAMQFLAPPHRILRGGIIEGIIYPDVAAHIATFLAKTLYSTSELAVPADTFRAEVKKYTGNVAMCELTEQVIFTEPYIIAANNHWTTPQLDDEAAFLREDPSCHVAIRALKKAFSSNAQALIHGDLHTGSIMVTASETYVIDPEFAYYGPMGFDIGAFLANLLLAYFSMEGHATAASPRTEQKAWLLASVRATWEGFEEKFCAMWTEATALEQSVYMRQLFLDSLGFAGAKMIRRIIGIAHVADLDSIADADLRAKWSGDAPSSWRVQDGARIHTSGRDDSYSGKVHMEFMLVLAGFIAPGFNSSTHAEGALEHGCRKSLSQLTYATKRYSPWRFTPMVRIVNTASSTTEHRECPPGVISANNSTAHCSILSGEFDYAVDTDRFPFDAQQFVLVLEEQADPTGGTDLCLIYAMSGLSSNLDVKQYSSVNWFVELDEKCYPPLTGCINGTESACKPLWGSYRGDECSYRGNVRYKQMHFKINVERPVVKALLRYCAVPLFTIIIVLCSFIMCPVDQLANRFSACSGLLLSNVIFHVGGAQTVQLRANNVSYFDVLLMIAYWVIIVSIVFNTLLIALQRKKSWKDEDGGDSGYRQYAKKMNFWVVTFLVAITCISVLSIVEHYFQTNAGPTYAIVNLVFSLFGAGTPLAVLLVHYRYRRLIPRYCARAWVASKFAAKLS</sequence>
<comment type="caution">
    <text evidence="13">The sequence shown here is derived from an EMBL/GenBank/DDBJ whole genome shotgun (WGS) entry which is preliminary data.</text>
</comment>
<dbReference type="GO" id="GO:0046522">
    <property type="term" value="F:S-methyl-5-thioribose kinase activity"/>
    <property type="evidence" value="ECO:0007669"/>
    <property type="project" value="UniProtKB-EC"/>
</dbReference>
<dbReference type="InterPro" id="IPR000649">
    <property type="entry name" value="IF-2B-related"/>
</dbReference>
<evidence type="ECO:0000256" key="4">
    <source>
        <dbReference type="ARBA" id="ARBA00012128"/>
    </source>
</evidence>
<evidence type="ECO:0000259" key="12">
    <source>
        <dbReference type="Pfam" id="PF01636"/>
    </source>
</evidence>
<evidence type="ECO:0000313" key="14">
    <source>
        <dbReference type="Proteomes" id="UP001190700"/>
    </source>
</evidence>
<dbReference type="SUPFAM" id="SSF56112">
    <property type="entry name" value="Protein kinase-like (PK-like)"/>
    <property type="match status" value="1"/>
</dbReference>